<dbReference type="AlphaFoldDB" id="A0A367EK66"/>
<evidence type="ECO:0000313" key="2">
    <source>
        <dbReference type="Proteomes" id="UP000253507"/>
    </source>
</evidence>
<dbReference type="RefSeq" id="WP_114015978.1">
    <property type="nucleotide sequence ID" value="NZ_QOIM01000033.1"/>
</dbReference>
<organism evidence="1 2">
    <name type="scientific">Streptomyces reniochalinae</name>
    <dbReference type="NCBI Taxonomy" id="2250578"/>
    <lineage>
        <taxon>Bacteria</taxon>
        <taxon>Bacillati</taxon>
        <taxon>Actinomycetota</taxon>
        <taxon>Actinomycetes</taxon>
        <taxon>Kitasatosporales</taxon>
        <taxon>Streptomycetaceae</taxon>
        <taxon>Streptomyces</taxon>
    </lineage>
</organism>
<dbReference type="EMBL" id="QOIM01000033">
    <property type="protein sequence ID" value="RCG18508.1"/>
    <property type="molecule type" value="Genomic_DNA"/>
</dbReference>
<accession>A0A367EK66</accession>
<sequence length="216" mass="24283">MKEEFLRPGLLCEGNSDERYLSHLIHKQLLDLLHASDRHVNVLGCEVSDIRTTRPADDVLTEARSLARDCQVLFVHCDWDAADKARAYVAGLEKWRAEHRRVAQTVALVPVLMTESWMLADKGALEKVVPGLDLDGYPYGTPAEVEKHVGCGGKAKGEKLGPKQVWKQLLGTDAHAVLQDDADRLVEYTDLNELDKVPSYRVWRDATEAALRPRYL</sequence>
<protein>
    <recommendedName>
        <fullName evidence="3">DUF4276 family protein</fullName>
    </recommendedName>
</protein>
<dbReference type="OrthoDB" id="3687853at2"/>
<keyword evidence="2" id="KW-1185">Reference proteome</keyword>
<dbReference type="Proteomes" id="UP000253507">
    <property type="component" value="Unassembled WGS sequence"/>
</dbReference>
<proteinExistence type="predicted"/>
<reference evidence="1 2" key="1">
    <citation type="submission" date="2018-06" db="EMBL/GenBank/DDBJ databases">
        <title>Streptomyces reniochalinae sp. nov. and Streptomyces diacarnus sp. nov. from marine sponges.</title>
        <authorList>
            <person name="Li L."/>
        </authorList>
    </citation>
    <scope>NUCLEOTIDE SEQUENCE [LARGE SCALE GENOMIC DNA]</scope>
    <source>
        <strain evidence="1 2">LHW50302</strain>
    </source>
</reference>
<gene>
    <name evidence="1" type="ORF">DQ392_14360</name>
</gene>
<evidence type="ECO:0000313" key="1">
    <source>
        <dbReference type="EMBL" id="RCG18508.1"/>
    </source>
</evidence>
<evidence type="ECO:0008006" key="3">
    <source>
        <dbReference type="Google" id="ProtNLM"/>
    </source>
</evidence>
<name>A0A367EK66_9ACTN</name>
<comment type="caution">
    <text evidence="1">The sequence shown here is derived from an EMBL/GenBank/DDBJ whole genome shotgun (WGS) entry which is preliminary data.</text>
</comment>